<dbReference type="AlphaFoldDB" id="A0A5N7BUE5"/>
<dbReference type="Proteomes" id="UP000326877">
    <property type="component" value="Unassembled WGS sequence"/>
</dbReference>
<dbReference type="EMBL" id="SPNV01000309">
    <property type="protein sequence ID" value="KAF5856576.1"/>
    <property type="molecule type" value="Genomic_DNA"/>
</dbReference>
<dbReference type="EMBL" id="ML735335">
    <property type="protein sequence ID" value="KAE8385440.1"/>
    <property type="molecule type" value="Genomic_DNA"/>
</dbReference>
<dbReference type="Proteomes" id="UP000541154">
    <property type="component" value="Unassembled WGS sequence"/>
</dbReference>
<reference evidence="1" key="2">
    <citation type="submission" date="2019-04" db="EMBL/GenBank/DDBJ databases">
        <title>Friends and foes A comparative genomics studyof 23 Aspergillus species from section Flavi.</title>
        <authorList>
            <consortium name="DOE Joint Genome Institute"/>
            <person name="Kjaerbolling I."/>
            <person name="Vesth T."/>
            <person name="Frisvad J.C."/>
            <person name="Nybo J.L."/>
            <person name="Theobald S."/>
            <person name="Kildgaard S."/>
            <person name="Isbrandt T."/>
            <person name="Kuo A."/>
            <person name="Sato A."/>
            <person name="Lyhne E.K."/>
            <person name="Kogle M.E."/>
            <person name="Wiebenga A."/>
            <person name="Kun R.S."/>
            <person name="Lubbers R.J."/>
            <person name="Makela M.R."/>
            <person name="Barry K."/>
            <person name="Chovatia M."/>
            <person name="Clum A."/>
            <person name="Daum C."/>
            <person name="Haridas S."/>
            <person name="He G."/>
            <person name="LaButti K."/>
            <person name="Lipzen A."/>
            <person name="Mondo S."/>
            <person name="Riley R."/>
            <person name="Salamov A."/>
            <person name="Simmons B.A."/>
            <person name="Magnuson J.K."/>
            <person name="Henrissat B."/>
            <person name="Mortensen U.H."/>
            <person name="Larsen T.O."/>
            <person name="Devries R.P."/>
            <person name="Grigoriev I.V."/>
            <person name="Machida M."/>
            <person name="Baker S.E."/>
            <person name="Andersen M.R."/>
        </authorList>
    </citation>
    <scope>NUCLEOTIDE SEQUENCE [LARGE SCALE GENOMIC DNA]</scope>
    <source>
        <strain evidence="1">IBT 14317</strain>
    </source>
</reference>
<protein>
    <submittedName>
        <fullName evidence="1">Uncharacterized protein</fullName>
    </submittedName>
</protein>
<proteinExistence type="predicted"/>
<accession>A0A5N7BUE5</accession>
<evidence type="ECO:0000313" key="2">
    <source>
        <dbReference type="EMBL" id="KAF5856576.1"/>
    </source>
</evidence>
<reference evidence="2 3" key="1">
    <citation type="submission" date="2019-04" db="EMBL/GenBank/DDBJ databases">
        <title>Aspergillus burnettii sp. nov., novel species from soil in southeast Queensland.</title>
        <authorList>
            <person name="Gilchrist C.L.M."/>
            <person name="Pitt J.I."/>
            <person name="Lange L."/>
            <person name="Lacey H.J."/>
            <person name="Vuong D."/>
            <person name="Midgley D.J."/>
            <person name="Greenfield P."/>
            <person name="Bradbury M."/>
            <person name="Lacey E."/>
            <person name="Busk P.K."/>
            <person name="Pilgaard B."/>
            <person name="Chooi Y.H."/>
            <person name="Piggott A.M."/>
        </authorList>
    </citation>
    <scope>NUCLEOTIDE SEQUENCE [LARGE SCALE GENOMIC DNA]</scope>
    <source>
        <strain evidence="2 3">FRR 5400</strain>
    </source>
</reference>
<organism evidence="1">
    <name type="scientific">Petromyces alliaceus</name>
    <name type="common">Aspergillus alliaceus</name>
    <dbReference type="NCBI Taxonomy" id="209559"/>
    <lineage>
        <taxon>Eukaryota</taxon>
        <taxon>Fungi</taxon>
        <taxon>Dikarya</taxon>
        <taxon>Ascomycota</taxon>
        <taxon>Pezizomycotina</taxon>
        <taxon>Eurotiomycetes</taxon>
        <taxon>Eurotiomycetidae</taxon>
        <taxon>Eurotiales</taxon>
        <taxon>Aspergillaceae</taxon>
        <taxon>Aspergillus</taxon>
        <taxon>Aspergillus subgen. Circumdati</taxon>
    </lineage>
</organism>
<accession>A0A8H6E1Y7</accession>
<gene>
    <name evidence="1" type="ORF">BDV23DRAFT_188240</name>
    <name evidence="2" type="ORF">ETB97_007133</name>
</gene>
<sequence>MFAYVHDGITRASNEAIRLFGFQNARAAWPQGFNLDWDVYRLANSERPKQLGYGSFPPQLSTVIINFTQGDALVDTNFHYFFPSILRNFTAGEWMLEGQVGFLRNCPNITAYADAHFATLP</sequence>
<evidence type="ECO:0000313" key="1">
    <source>
        <dbReference type="EMBL" id="KAE8385440.1"/>
    </source>
</evidence>
<evidence type="ECO:0000313" key="3">
    <source>
        <dbReference type="Proteomes" id="UP000541154"/>
    </source>
</evidence>
<name>A0A5N7BUE5_PETAA</name>
<keyword evidence="3" id="KW-1185">Reference proteome</keyword>